<comment type="caution">
    <text evidence="2">The sequence shown here is derived from an EMBL/GenBank/DDBJ whole genome shotgun (WGS) entry which is preliminary data.</text>
</comment>
<organism evidence="2 3">
    <name type="scientific">Aeribacillus alveayuensis</name>
    <dbReference type="NCBI Taxonomy" id="279215"/>
    <lineage>
        <taxon>Bacteria</taxon>
        <taxon>Bacillati</taxon>
        <taxon>Bacillota</taxon>
        <taxon>Bacilli</taxon>
        <taxon>Bacillales</taxon>
        <taxon>Bacillaceae</taxon>
        <taxon>Aeribacillus</taxon>
    </lineage>
</organism>
<reference evidence="2 3" key="1">
    <citation type="submission" date="2023-07" db="EMBL/GenBank/DDBJ databases">
        <title>Genomic Encyclopedia of Type Strains, Phase IV (KMG-IV): sequencing the most valuable type-strain genomes for metagenomic binning, comparative biology and taxonomic classification.</title>
        <authorList>
            <person name="Goeker M."/>
        </authorList>
    </citation>
    <scope>NUCLEOTIDE SEQUENCE [LARGE SCALE GENOMIC DNA]</scope>
    <source>
        <strain evidence="2 3">DSM 19092</strain>
    </source>
</reference>
<evidence type="ECO:0008006" key="4">
    <source>
        <dbReference type="Google" id="ProtNLM"/>
    </source>
</evidence>
<evidence type="ECO:0000313" key="3">
    <source>
        <dbReference type="Proteomes" id="UP001225646"/>
    </source>
</evidence>
<proteinExistence type="predicted"/>
<keyword evidence="3" id="KW-1185">Reference proteome</keyword>
<evidence type="ECO:0000256" key="1">
    <source>
        <dbReference type="SAM" id="Phobius"/>
    </source>
</evidence>
<keyword evidence="1" id="KW-0472">Membrane</keyword>
<dbReference type="RefSeq" id="WP_419151626.1">
    <property type="nucleotide sequence ID" value="NZ_JAUSTR010000002.1"/>
</dbReference>
<gene>
    <name evidence="2" type="ORF">J2S06_001169</name>
</gene>
<accession>A0ABT9VMJ6</accession>
<sequence>MLWLKQHKAMASIAVSVFICVSILTYIFLDLFRSENTKEFKSEKTPSSQEVNVQVEISENPFGDKGVDLSEKDIQNYIHGMSHQKVKADEKWIHYFITEERIQFLIDVVKNGDYKHKELYLDILSRWKNGDFSQADQDHNEIWRLQGGTVGKATGVLTKEEEEAYLEKYKKVLK</sequence>
<dbReference type="Pfam" id="PF19754">
    <property type="entry name" value="DUF6241"/>
    <property type="match status" value="1"/>
</dbReference>
<evidence type="ECO:0000313" key="2">
    <source>
        <dbReference type="EMBL" id="MDQ0162095.1"/>
    </source>
</evidence>
<feature type="transmembrane region" description="Helical" evidence="1">
    <location>
        <begin position="12"/>
        <end position="32"/>
    </location>
</feature>
<keyword evidence="1" id="KW-1133">Transmembrane helix</keyword>
<protein>
    <recommendedName>
        <fullName evidence="4">PRK06770 family protein</fullName>
    </recommendedName>
</protein>
<keyword evidence="1" id="KW-0812">Transmembrane</keyword>
<name>A0ABT9VMJ6_9BACI</name>
<dbReference type="InterPro" id="IPR046208">
    <property type="entry name" value="DUF6241"/>
</dbReference>
<dbReference type="Proteomes" id="UP001225646">
    <property type="component" value="Unassembled WGS sequence"/>
</dbReference>
<dbReference type="EMBL" id="JAUSTR010000002">
    <property type="protein sequence ID" value="MDQ0162095.1"/>
    <property type="molecule type" value="Genomic_DNA"/>
</dbReference>